<dbReference type="Proteomes" id="UP001210925">
    <property type="component" value="Unassembled WGS sequence"/>
</dbReference>
<feature type="disulfide bond" evidence="3">
    <location>
        <begin position="35"/>
        <end position="49"/>
    </location>
</feature>
<gene>
    <name evidence="6" type="ORF">HK103_006069</name>
</gene>
<feature type="disulfide bond" evidence="3">
    <location>
        <begin position="94"/>
        <end position="106"/>
    </location>
</feature>
<accession>A0AAD5UE28</accession>
<feature type="disulfide bond" evidence="3">
    <location>
        <begin position="155"/>
        <end position="169"/>
    </location>
</feature>
<dbReference type="PROSITE" id="PS50941">
    <property type="entry name" value="CHIT_BIND_I_2"/>
    <property type="match status" value="3"/>
</dbReference>
<keyword evidence="1 3" id="KW-0147">Chitin-binding</keyword>
<evidence type="ECO:0000256" key="3">
    <source>
        <dbReference type="PROSITE-ProRule" id="PRU00261"/>
    </source>
</evidence>
<dbReference type="PROSITE" id="PS00026">
    <property type="entry name" value="CHIT_BIND_I_1"/>
    <property type="match status" value="2"/>
</dbReference>
<evidence type="ECO:0000256" key="4">
    <source>
        <dbReference type="SAM" id="SignalP"/>
    </source>
</evidence>
<dbReference type="SUPFAM" id="SSF57016">
    <property type="entry name" value="Plant lectins/antimicrobial peptides"/>
    <property type="match status" value="3"/>
</dbReference>
<dbReference type="AlphaFoldDB" id="A0AAD5UE28"/>
<feature type="chain" id="PRO_5042206317" description="Chitin-binding type-1 domain-containing protein" evidence="4">
    <location>
        <begin position="19"/>
        <end position="205"/>
    </location>
</feature>
<evidence type="ECO:0000259" key="5">
    <source>
        <dbReference type="PROSITE" id="PS50941"/>
    </source>
</evidence>
<dbReference type="GO" id="GO:0008061">
    <property type="term" value="F:chitin binding"/>
    <property type="evidence" value="ECO:0007669"/>
    <property type="project" value="UniProtKB-UniRule"/>
</dbReference>
<dbReference type="Gene3D" id="3.30.60.10">
    <property type="entry name" value="Endochitinase-like"/>
    <property type="match status" value="3"/>
</dbReference>
<keyword evidence="4" id="KW-0732">Signal</keyword>
<comment type="caution">
    <text evidence="3">Lacks conserved residue(s) required for the propagation of feature annotation.</text>
</comment>
<dbReference type="InterPro" id="IPR036861">
    <property type="entry name" value="Endochitinase-like_sf"/>
</dbReference>
<reference evidence="6" key="1">
    <citation type="submission" date="2020-05" db="EMBL/GenBank/DDBJ databases">
        <title>Phylogenomic resolution of chytrid fungi.</title>
        <authorList>
            <person name="Stajich J.E."/>
            <person name="Amses K."/>
            <person name="Simmons R."/>
            <person name="Seto K."/>
            <person name="Myers J."/>
            <person name="Bonds A."/>
            <person name="Quandt C.A."/>
            <person name="Barry K."/>
            <person name="Liu P."/>
            <person name="Grigoriev I."/>
            <person name="Longcore J.E."/>
            <person name="James T.Y."/>
        </authorList>
    </citation>
    <scope>NUCLEOTIDE SEQUENCE</scope>
    <source>
        <strain evidence="6">PLAUS21</strain>
    </source>
</reference>
<feature type="disulfide bond" evidence="3">
    <location>
        <begin position="150"/>
        <end position="162"/>
    </location>
</feature>
<evidence type="ECO:0000256" key="2">
    <source>
        <dbReference type="ARBA" id="ARBA00023157"/>
    </source>
</evidence>
<name>A0AAD5UE28_9FUNG</name>
<evidence type="ECO:0000256" key="1">
    <source>
        <dbReference type="ARBA" id="ARBA00022669"/>
    </source>
</evidence>
<dbReference type="Pfam" id="PF00187">
    <property type="entry name" value="Chitin_bind_1"/>
    <property type="match status" value="3"/>
</dbReference>
<dbReference type="PANTHER" id="PTHR47849:SF8">
    <property type="entry name" value="LECTIN"/>
    <property type="match status" value="1"/>
</dbReference>
<comment type="caution">
    <text evidence="6">The sequence shown here is derived from an EMBL/GenBank/DDBJ whole genome shotgun (WGS) entry which is preliminary data.</text>
</comment>
<evidence type="ECO:0000313" key="7">
    <source>
        <dbReference type="Proteomes" id="UP001210925"/>
    </source>
</evidence>
<sequence>MLFVTLLLQYVFSQTVSTNGFCGPTYNTICPDSKCCAAFGLCGTGDQYCGAGCQSGFGNCAGSTPTVTTTVASKPSGVPLSPDGSCGGVNGYTCSTGNCCSASGYCGNTEAFCNVANGCQQKFTLGQCSTTPVVKISPDGSCGGVNGYTCSTGNCCSASGYCGNTEAFCNVANGCQQKFTLGQCSTTPVVKISPDGSCGGANGYT</sequence>
<feature type="non-terminal residue" evidence="6">
    <location>
        <position position="205"/>
    </location>
</feature>
<feature type="domain" description="Chitin-binding type-1" evidence="5">
    <location>
        <begin position="19"/>
        <end position="62"/>
    </location>
</feature>
<dbReference type="PANTHER" id="PTHR47849">
    <property type="entry name" value="CHITIN-BINDING LECTIN 1"/>
    <property type="match status" value="1"/>
</dbReference>
<feature type="disulfide bond" evidence="3">
    <location>
        <begin position="99"/>
        <end position="113"/>
    </location>
</feature>
<dbReference type="SMART" id="SM00270">
    <property type="entry name" value="ChtBD1"/>
    <property type="match status" value="3"/>
</dbReference>
<dbReference type="InterPro" id="IPR001002">
    <property type="entry name" value="Chitin-bd_1"/>
</dbReference>
<proteinExistence type="predicted"/>
<keyword evidence="7" id="KW-1185">Reference proteome</keyword>
<feature type="signal peptide" evidence="4">
    <location>
        <begin position="1"/>
        <end position="18"/>
    </location>
</feature>
<organism evidence="6 7">
    <name type="scientific">Boothiomyces macroporosus</name>
    <dbReference type="NCBI Taxonomy" id="261099"/>
    <lineage>
        <taxon>Eukaryota</taxon>
        <taxon>Fungi</taxon>
        <taxon>Fungi incertae sedis</taxon>
        <taxon>Chytridiomycota</taxon>
        <taxon>Chytridiomycota incertae sedis</taxon>
        <taxon>Chytridiomycetes</taxon>
        <taxon>Rhizophydiales</taxon>
        <taxon>Terramycetaceae</taxon>
        <taxon>Boothiomyces</taxon>
    </lineage>
</organism>
<keyword evidence="2 3" id="KW-1015">Disulfide bond</keyword>
<evidence type="ECO:0000313" key="6">
    <source>
        <dbReference type="EMBL" id="KAJ3255702.1"/>
    </source>
</evidence>
<dbReference type="InterPro" id="IPR018371">
    <property type="entry name" value="Chitin-binding_1_CS"/>
</dbReference>
<feature type="domain" description="Chitin-binding type-1" evidence="5">
    <location>
        <begin position="139"/>
        <end position="186"/>
    </location>
</feature>
<dbReference type="EMBL" id="JADGKB010000061">
    <property type="protein sequence ID" value="KAJ3255702.1"/>
    <property type="molecule type" value="Genomic_DNA"/>
</dbReference>
<protein>
    <recommendedName>
        <fullName evidence="5">Chitin-binding type-1 domain-containing protein</fullName>
    </recommendedName>
</protein>
<feature type="disulfide bond" evidence="3">
    <location>
        <begin position="30"/>
        <end position="42"/>
    </location>
</feature>
<feature type="domain" description="Chitin-binding type-1" evidence="5">
    <location>
        <begin position="83"/>
        <end position="130"/>
    </location>
</feature>